<dbReference type="AlphaFoldDB" id="A0A382ILG8"/>
<proteinExistence type="predicted"/>
<dbReference type="InterPro" id="IPR018247">
    <property type="entry name" value="EF_Hand_1_Ca_BS"/>
</dbReference>
<dbReference type="PROSITE" id="PS00018">
    <property type="entry name" value="EF_HAND_1"/>
    <property type="match status" value="1"/>
</dbReference>
<dbReference type="InterPro" id="IPR002105">
    <property type="entry name" value="Dockerin_1_rpt"/>
</dbReference>
<dbReference type="InterPro" id="IPR036439">
    <property type="entry name" value="Dockerin_dom_sf"/>
</dbReference>
<sequence length="93" mass="9716">QFRFIAEDITNLGDSGSGGSIIEAAIDDFTISIFETDPSFSGDLNGDGTLNVLDVIILVNIVLAGDCLEEADLNADTGCNVLDVVLLVNQILG</sequence>
<name>A0A382ILG8_9ZZZZ</name>
<dbReference type="SUPFAM" id="SSF63446">
    <property type="entry name" value="Type I dockerin domain"/>
    <property type="match status" value="1"/>
</dbReference>
<dbReference type="InterPro" id="IPR016134">
    <property type="entry name" value="Dockerin_dom"/>
</dbReference>
<dbReference type="PROSITE" id="PS51766">
    <property type="entry name" value="DOCKERIN"/>
    <property type="match status" value="1"/>
</dbReference>
<dbReference type="GO" id="GO:0000272">
    <property type="term" value="P:polysaccharide catabolic process"/>
    <property type="evidence" value="ECO:0007669"/>
    <property type="project" value="InterPro"/>
</dbReference>
<accession>A0A382ILG8</accession>
<organism evidence="2">
    <name type="scientific">marine metagenome</name>
    <dbReference type="NCBI Taxonomy" id="408172"/>
    <lineage>
        <taxon>unclassified sequences</taxon>
        <taxon>metagenomes</taxon>
        <taxon>ecological metagenomes</taxon>
    </lineage>
</organism>
<protein>
    <recommendedName>
        <fullName evidence="1">Dockerin domain-containing protein</fullName>
    </recommendedName>
</protein>
<dbReference type="Pfam" id="PF00404">
    <property type="entry name" value="Dockerin_1"/>
    <property type="match status" value="1"/>
</dbReference>
<dbReference type="Gene3D" id="1.10.1330.10">
    <property type="entry name" value="Dockerin domain"/>
    <property type="match status" value="1"/>
</dbReference>
<reference evidence="2" key="1">
    <citation type="submission" date="2018-05" db="EMBL/GenBank/DDBJ databases">
        <authorList>
            <person name="Lanie J.A."/>
            <person name="Ng W.-L."/>
            <person name="Kazmierczak K.M."/>
            <person name="Andrzejewski T.M."/>
            <person name="Davidsen T.M."/>
            <person name="Wayne K.J."/>
            <person name="Tettelin H."/>
            <person name="Glass J.I."/>
            <person name="Rusch D."/>
            <person name="Podicherti R."/>
            <person name="Tsui H.-C.T."/>
            <person name="Winkler M.E."/>
        </authorList>
    </citation>
    <scope>NUCLEOTIDE SEQUENCE</scope>
</reference>
<dbReference type="EMBL" id="UINC01068189">
    <property type="protein sequence ID" value="SVC00614.1"/>
    <property type="molecule type" value="Genomic_DNA"/>
</dbReference>
<feature type="non-terminal residue" evidence="2">
    <location>
        <position position="1"/>
    </location>
</feature>
<evidence type="ECO:0000259" key="1">
    <source>
        <dbReference type="PROSITE" id="PS51766"/>
    </source>
</evidence>
<dbReference type="GO" id="GO:0004553">
    <property type="term" value="F:hydrolase activity, hydrolyzing O-glycosyl compounds"/>
    <property type="evidence" value="ECO:0007669"/>
    <property type="project" value="InterPro"/>
</dbReference>
<evidence type="ECO:0000313" key="2">
    <source>
        <dbReference type="EMBL" id="SVC00614.1"/>
    </source>
</evidence>
<feature type="domain" description="Dockerin" evidence="1">
    <location>
        <begin position="37"/>
        <end position="93"/>
    </location>
</feature>
<gene>
    <name evidence="2" type="ORF">METZ01_LOCUS253468</name>
</gene>